<dbReference type="AlphaFoldDB" id="A0AAN7SPJ5"/>
<sequence>MEKEEESAVEESQGTSKENNSVSSLDDYNNEVGSETENDTEDLQMIGQKQVLFLAYDKSLGSDQGSSYNIEMSCQSGPSRVRATDNKFEATVNRWFDECDSDNDDLLNKYDDDMNASDSDAEDNENISNHDTDSEVEIDDDVIEDEEQVERIREDENESSDSSESIIPTCLFGKNLFKWTTEPQNTRTRTRKHNIVSRLPGLRGPNRPTKASPENMGNWLIDDTILTKVLHWTNVRIHRERARYSNNRLRYD</sequence>
<gene>
    <name evidence="2" type="ORF">RN001_012572</name>
</gene>
<feature type="region of interest" description="Disordered" evidence="1">
    <location>
        <begin position="1"/>
        <end position="41"/>
    </location>
</feature>
<protein>
    <submittedName>
        <fullName evidence="2">Uncharacterized protein</fullName>
    </submittedName>
</protein>
<feature type="compositionally biased region" description="Acidic residues" evidence="1">
    <location>
        <begin position="113"/>
        <end position="125"/>
    </location>
</feature>
<organism evidence="2 3">
    <name type="scientific">Aquatica leii</name>
    <dbReference type="NCBI Taxonomy" id="1421715"/>
    <lineage>
        <taxon>Eukaryota</taxon>
        <taxon>Metazoa</taxon>
        <taxon>Ecdysozoa</taxon>
        <taxon>Arthropoda</taxon>
        <taxon>Hexapoda</taxon>
        <taxon>Insecta</taxon>
        <taxon>Pterygota</taxon>
        <taxon>Neoptera</taxon>
        <taxon>Endopterygota</taxon>
        <taxon>Coleoptera</taxon>
        <taxon>Polyphaga</taxon>
        <taxon>Elateriformia</taxon>
        <taxon>Elateroidea</taxon>
        <taxon>Lampyridae</taxon>
        <taxon>Luciolinae</taxon>
        <taxon>Aquatica</taxon>
    </lineage>
</organism>
<name>A0AAN7SPJ5_9COLE</name>
<comment type="caution">
    <text evidence="2">The sequence shown here is derived from an EMBL/GenBank/DDBJ whole genome shotgun (WGS) entry which is preliminary data.</text>
</comment>
<feature type="compositionally biased region" description="Polar residues" evidence="1">
    <location>
        <begin position="12"/>
        <end position="33"/>
    </location>
</feature>
<evidence type="ECO:0000256" key="1">
    <source>
        <dbReference type="SAM" id="MobiDB-lite"/>
    </source>
</evidence>
<dbReference type="Proteomes" id="UP001353858">
    <property type="component" value="Unassembled WGS sequence"/>
</dbReference>
<evidence type="ECO:0000313" key="2">
    <source>
        <dbReference type="EMBL" id="KAK4876150.1"/>
    </source>
</evidence>
<feature type="compositionally biased region" description="Acidic residues" evidence="1">
    <location>
        <begin position="134"/>
        <end position="148"/>
    </location>
</feature>
<feature type="region of interest" description="Disordered" evidence="1">
    <location>
        <begin position="107"/>
        <end position="165"/>
    </location>
</feature>
<dbReference type="EMBL" id="JARPUR010000005">
    <property type="protein sequence ID" value="KAK4876150.1"/>
    <property type="molecule type" value="Genomic_DNA"/>
</dbReference>
<evidence type="ECO:0000313" key="3">
    <source>
        <dbReference type="Proteomes" id="UP001353858"/>
    </source>
</evidence>
<reference evidence="3" key="1">
    <citation type="submission" date="2023-01" db="EMBL/GenBank/DDBJ databases">
        <title>Key to firefly adult light organ development and bioluminescence: homeobox transcription factors regulate luciferase expression and transportation to peroxisome.</title>
        <authorList>
            <person name="Fu X."/>
        </authorList>
    </citation>
    <scope>NUCLEOTIDE SEQUENCE [LARGE SCALE GENOMIC DNA]</scope>
</reference>
<keyword evidence="3" id="KW-1185">Reference proteome</keyword>
<accession>A0AAN7SPJ5</accession>
<proteinExistence type="predicted"/>